<reference evidence="8" key="1">
    <citation type="submission" date="2022-06" db="EMBL/GenBank/DDBJ databases">
        <title>Complete genome sequences of two strains of the flax pathogen Septoria linicola.</title>
        <authorList>
            <person name="Lapalu N."/>
            <person name="Simon A."/>
            <person name="Demenou B."/>
            <person name="Paumier D."/>
            <person name="Guillot M.-P."/>
            <person name="Gout L."/>
            <person name="Valade R."/>
        </authorList>
    </citation>
    <scope>NUCLEOTIDE SEQUENCE</scope>
    <source>
        <strain evidence="8">SE15195</strain>
    </source>
</reference>
<evidence type="ECO:0000313" key="9">
    <source>
        <dbReference type="Proteomes" id="UP001056384"/>
    </source>
</evidence>
<dbReference type="PANTHER" id="PTHR37543">
    <property type="entry name" value="CCCH ZINC FINGER DNA BINDING PROTEIN (AFU_ORTHOLOGUE AFUA_5G12760)"/>
    <property type="match status" value="1"/>
</dbReference>
<feature type="coiled-coil region" evidence="5">
    <location>
        <begin position="7"/>
        <end position="62"/>
    </location>
</feature>
<dbReference type="InterPro" id="IPR000571">
    <property type="entry name" value="Znf_CCCH"/>
</dbReference>
<evidence type="ECO:0000313" key="8">
    <source>
        <dbReference type="EMBL" id="USW50766.1"/>
    </source>
</evidence>
<dbReference type="InterPro" id="IPR057654">
    <property type="entry name" value="Znf-CCCH_tandem"/>
</dbReference>
<dbReference type="Gene3D" id="4.10.1000.10">
    <property type="entry name" value="Zinc finger, CCCH-type"/>
    <property type="match status" value="1"/>
</dbReference>
<dbReference type="SMART" id="SM00356">
    <property type="entry name" value="ZnF_C3H1"/>
    <property type="match status" value="2"/>
</dbReference>
<evidence type="ECO:0000256" key="5">
    <source>
        <dbReference type="SAM" id="Coils"/>
    </source>
</evidence>
<sequence length="540" mass="59925">MLSAREIADAERQLQSFQLESERHLKTQGDIVQKYSALLNDYKRLQSDHEEARDSRDKYKRLVRGQDRDPFVLVLVDGDGYLFEETLVSGGAEGGSNAANQLNEAIKTHLRGMNLDHCRIMVRVYANLVGLSKALSHAKLAGPDKRSLAPFVANFNRSGDLFDFVDAGELKENADFKICANFRQFAESTQCKHIFFAACHDVGYVSELQPYTGNKDRITLVRNYAFHHEFSRLNLREADLPGVFRSTPLGTSNGTYTKPLSHFPTPSVDGTKGLTCVFFQKGQCKNGDSCKFKHNSEIASPVKNAGFPKFQMSSLAKNDNDFMTGKPNTNNRDITSPEILGPVNETINPGALLPREENLVPDKIALNAQQHRLDPYTPPALPEDRAAFEARTTRRKLCNNFHINGFCPNEASCVYDHSPITESMLGCLKYLARQQPCLRRGTCRYTTCILGHICQRPDCRHRGGKVFCRIPAVSHIVDLHVAGYVQGMGAKTYTTHTNNTNHAVTPTSNGNVTELPGEHSDSDDDDGRGNAAAISEASLD</sequence>
<feature type="region of interest" description="Disordered" evidence="6">
    <location>
        <begin position="498"/>
        <end position="540"/>
    </location>
</feature>
<name>A0A9Q9ARL4_9PEZI</name>
<feature type="zinc finger region" description="C3H1-type" evidence="4">
    <location>
        <begin position="270"/>
        <end position="297"/>
    </location>
</feature>
<dbReference type="GO" id="GO:0008270">
    <property type="term" value="F:zinc ion binding"/>
    <property type="evidence" value="ECO:0007669"/>
    <property type="project" value="UniProtKB-KW"/>
</dbReference>
<keyword evidence="2 4" id="KW-0863">Zinc-finger</keyword>
<keyword evidence="1 4" id="KW-0479">Metal-binding</keyword>
<dbReference type="PANTHER" id="PTHR37543:SF1">
    <property type="entry name" value="CCCH ZINC FINGER DNA BINDING PROTEIN (AFU_ORTHOLOGUE AFUA_5G12760)"/>
    <property type="match status" value="1"/>
</dbReference>
<evidence type="ECO:0000256" key="6">
    <source>
        <dbReference type="SAM" id="MobiDB-lite"/>
    </source>
</evidence>
<dbReference type="Pfam" id="PF25540">
    <property type="entry name" value="DUF7923"/>
    <property type="match status" value="1"/>
</dbReference>
<dbReference type="OrthoDB" id="2270193at2759"/>
<keyword evidence="5" id="KW-0175">Coiled coil</keyword>
<evidence type="ECO:0000256" key="1">
    <source>
        <dbReference type="ARBA" id="ARBA00022723"/>
    </source>
</evidence>
<dbReference type="InterPro" id="IPR057683">
    <property type="entry name" value="DUF7923"/>
</dbReference>
<gene>
    <name evidence="8" type="ORF">Slin15195_G040850</name>
</gene>
<dbReference type="PROSITE" id="PS50103">
    <property type="entry name" value="ZF_C3H1"/>
    <property type="match status" value="2"/>
</dbReference>
<dbReference type="Pfam" id="PF25543">
    <property type="entry name" value="zf-CCCH_tandem"/>
    <property type="match status" value="1"/>
</dbReference>
<dbReference type="EMBL" id="CP099420">
    <property type="protein sequence ID" value="USW50766.1"/>
    <property type="molecule type" value="Genomic_DNA"/>
</dbReference>
<evidence type="ECO:0000259" key="7">
    <source>
        <dbReference type="PROSITE" id="PS50103"/>
    </source>
</evidence>
<evidence type="ECO:0000256" key="4">
    <source>
        <dbReference type="PROSITE-ProRule" id="PRU00723"/>
    </source>
</evidence>
<dbReference type="Pfam" id="PF18044">
    <property type="entry name" value="zf-CCCH_4"/>
    <property type="match status" value="1"/>
</dbReference>
<dbReference type="Pfam" id="PF25542">
    <property type="entry name" value="zf-CCCH_12"/>
    <property type="match status" value="1"/>
</dbReference>
<feature type="domain" description="C3H1-type" evidence="7">
    <location>
        <begin position="392"/>
        <end position="420"/>
    </location>
</feature>
<dbReference type="InterPro" id="IPR041367">
    <property type="entry name" value="Znf-CCCH_4"/>
</dbReference>
<evidence type="ECO:0000256" key="2">
    <source>
        <dbReference type="ARBA" id="ARBA00022771"/>
    </source>
</evidence>
<organism evidence="8 9">
    <name type="scientific">Septoria linicola</name>
    <dbReference type="NCBI Taxonomy" id="215465"/>
    <lineage>
        <taxon>Eukaryota</taxon>
        <taxon>Fungi</taxon>
        <taxon>Dikarya</taxon>
        <taxon>Ascomycota</taxon>
        <taxon>Pezizomycotina</taxon>
        <taxon>Dothideomycetes</taxon>
        <taxon>Dothideomycetidae</taxon>
        <taxon>Mycosphaerellales</taxon>
        <taxon>Mycosphaerellaceae</taxon>
        <taxon>Septoria</taxon>
    </lineage>
</organism>
<dbReference type="InterPro" id="IPR036855">
    <property type="entry name" value="Znf_CCCH_sf"/>
</dbReference>
<dbReference type="Proteomes" id="UP001056384">
    <property type="component" value="Chromosome 3"/>
</dbReference>
<evidence type="ECO:0000256" key="3">
    <source>
        <dbReference type="ARBA" id="ARBA00022833"/>
    </source>
</evidence>
<feature type="compositionally biased region" description="Low complexity" evidence="6">
    <location>
        <begin position="498"/>
        <end position="507"/>
    </location>
</feature>
<feature type="zinc finger region" description="C3H1-type" evidence="4">
    <location>
        <begin position="392"/>
        <end position="420"/>
    </location>
</feature>
<feature type="domain" description="C3H1-type" evidence="7">
    <location>
        <begin position="270"/>
        <end position="297"/>
    </location>
</feature>
<keyword evidence="3 4" id="KW-0862">Zinc</keyword>
<keyword evidence="9" id="KW-1185">Reference proteome</keyword>
<dbReference type="SUPFAM" id="SSF90229">
    <property type="entry name" value="CCCH zinc finger"/>
    <property type="match status" value="1"/>
</dbReference>
<dbReference type="AlphaFoldDB" id="A0A9Q9ARL4"/>
<protein>
    <submittedName>
        <fullName evidence="8">Zinc finger, CCCH-type</fullName>
    </submittedName>
</protein>
<proteinExistence type="predicted"/>
<accession>A0A9Q9ARL4</accession>